<gene>
    <name evidence="1" type="ORF">ENU78_07845</name>
</gene>
<dbReference type="EMBL" id="DTDV01000019">
    <property type="protein sequence ID" value="HGK24322.1"/>
    <property type="molecule type" value="Genomic_DNA"/>
</dbReference>
<name>A0A7V3ZJX2_DICTH</name>
<protein>
    <submittedName>
        <fullName evidence="1">Divergent polysaccharide deacetylase family protein</fullName>
    </submittedName>
</protein>
<dbReference type="CDD" id="cd10936">
    <property type="entry name" value="CE4_DAC2"/>
    <property type="match status" value="1"/>
</dbReference>
<dbReference type="InterPro" id="IPR006837">
    <property type="entry name" value="Divergent_DAC"/>
</dbReference>
<dbReference type="Pfam" id="PF04748">
    <property type="entry name" value="Polysacc_deac_2"/>
    <property type="match status" value="1"/>
</dbReference>
<comment type="caution">
    <text evidence="1">The sequence shown here is derived from an EMBL/GenBank/DDBJ whole genome shotgun (WGS) entry which is preliminary data.</text>
</comment>
<accession>A0A7V3ZJX2</accession>
<evidence type="ECO:0000313" key="1">
    <source>
        <dbReference type="EMBL" id="HGK24322.1"/>
    </source>
</evidence>
<dbReference type="GO" id="GO:0005975">
    <property type="term" value="P:carbohydrate metabolic process"/>
    <property type="evidence" value="ECO:0007669"/>
    <property type="project" value="InterPro"/>
</dbReference>
<dbReference type="Gene3D" id="3.20.20.370">
    <property type="entry name" value="Glycoside hydrolase/deacetylase"/>
    <property type="match status" value="1"/>
</dbReference>
<dbReference type="InterPro" id="IPR011330">
    <property type="entry name" value="Glyco_hydro/deAcase_b/a-brl"/>
</dbReference>
<reference evidence="1" key="1">
    <citation type="journal article" date="2020" name="mSystems">
        <title>Genome- and Community-Level Interaction Insights into Carbon Utilization and Element Cycling Functions of Hydrothermarchaeota in Hydrothermal Sediment.</title>
        <authorList>
            <person name="Zhou Z."/>
            <person name="Liu Y."/>
            <person name="Xu W."/>
            <person name="Pan J."/>
            <person name="Luo Z.H."/>
            <person name="Li M."/>
        </authorList>
    </citation>
    <scope>NUCLEOTIDE SEQUENCE [LARGE SCALE GENOMIC DNA]</scope>
    <source>
        <strain evidence="1">SpSt-70</strain>
    </source>
</reference>
<dbReference type="PROSITE" id="PS51257">
    <property type="entry name" value="PROKAR_LIPOPROTEIN"/>
    <property type="match status" value="1"/>
</dbReference>
<dbReference type="PANTHER" id="PTHR30105:SF2">
    <property type="entry name" value="DIVERGENT POLYSACCHARIDE DEACETYLASE SUPERFAMILY"/>
    <property type="match status" value="1"/>
</dbReference>
<sequence>MERKVQKVILLLVFFVFLLGGCKEEKKIEKHIDENKIINEKSIVVLDTKIAGDIIKDYEKDIERYIVEDRKESYRDYVLNWKFYSIYFKNPLTKYFLLEKLKSEELIVDRVRSSQGISEKYQIFRKYRFSEGDEKNIKIANLYFPINKVNADNLPKIAFVVDDVVEDNFWTHELLNFPYTLNISIIPTRKTKDIAEKVSKRGWEVLMHLPMESISYPRDAKYLVSEAIMVGMDEVEIENIIKTHLERFGNVKISWVNNHMGSKVTQDSETMERVIKVFKKYNLAFLDSRTILNSVGYKMANRSGIPALENMLFIDHENDEERIKARFIQAVNIAKKRGWGVFILHLRPKTIKVLNELDKEGFFNDLDLVRISDLYEVISEHSSGLALKN</sequence>
<dbReference type="PANTHER" id="PTHR30105">
    <property type="entry name" value="UNCHARACTERIZED YIBQ-RELATED"/>
    <property type="match status" value="1"/>
</dbReference>
<proteinExistence type="predicted"/>
<organism evidence="1">
    <name type="scientific">Dictyoglomus thermophilum</name>
    <dbReference type="NCBI Taxonomy" id="14"/>
    <lineage>
        <taxon>Bacteria</taxon>
        <taxon>Pseudomonadati</taxon>
        <taxon>Dictyoglomota</taxon>
        <taxon>Dictyoglomia</taxon>
        <taxon>Dictyoglomales</taxon>
        <taxon>Dictyoglomaceae</taxon>
        <taxon>Dictyoglomus</taxon>
    </lineage>
</organism>
<dbReference type="SUPFAM" id="SSF88713">
    <property type="entry name" value="Glycoside hydrolase/deacetylase"/>
    <property type="match status" value="1"/>
</dbReference>
<dbReference type="AlphaFoldDB" id="A0A7V3ZJX2"/>